<evidence type="ECO:0000256" key="1">
    <source>
        <dbReference type="SAM" id="SignalP"/>
    </source>
</evidence>
<organism evidence="2 3">
    <name type="scientific">Triticum urartu</name>
    <name type="common">Red wild einkorn</name>
    <name type="synonym">Crithodium urartu</name>
    <dbReference type="NCBI Taxonomy" id="4572"/>
    <lineage>
        <taxon>Eukaryota</taxon>
        <taxon>Viridiplantae</taxon>
        <taxon>Streptophyta</taxon>
        <taxon>Embryophyta</taxon>
        <taxon>Tracheophyta</taxon>
        <taxon>Spermatophyta</taxon>
        <taxon>Magnoliopsida</taxon>
        <taxon>Liliopsida</taxon>
        <taxon>Poales</taxon>
        <taxon>Poaceae</taxon>
        <taxon>BOP clade</taxon>
        <taxon>Pooideae</taxon>
        <taxon>Triticodae</taxon>
        <taxon>Triticeae</taxon>
        <taxon>Triticinae</taxon>
        <taxon>Triticum</taxon>
    </lineage>
</organism>
<accession>A0A8R7P2L1</accession>
<keyword evidence="3" id="KW-1185">Reference proteome</keyword>
<evidence type="ECO:0000313" key="3">
    <source>
        <dbReference type="Proteomes" id="UP000015106"/>
    </source>
</evidence>
<sequence>WTHLPPPAGRRRPTFVLWSGALLVCCCPTTSSVACVPRHQEPPPKSMVTPLHSGLALWPVTLPIRRFGAVESPAIPLWRASASSTSIASHPCSLVPALHRLEQTKKEKTLMQWFRCREISVQKREVR</sequence>
<reference evidence="2" key="3">
    <citation type="submission" date="2022-06" db="UniProtKB">
        <authorList>
            <consortium name="EnsemblPlants"/>
        </authorList>
    </citation>
    <scope>IDENTIFICATION</scope>
</reference>
<feature type="signal peptide" evidence="1">
    <location>
        <begin position="1"/>
        <end position="34"/>
    </location>
</feature>
<name>A0A8R7P2L1_TRIUA</name>
<dbReference type="Proteomes" id="UP000015106">
    <property type="component" value="Chromosome 1"/>
</dbReference>
<evidence type="ECO:0008006" key="4">
    <source>
        <dbReference type="Google" id="ProtNLM"/>
    </source>
</evidence>
<dbReference type="Gramene" id="TuG1812G0100003709.01.T01">
    <property type="protein sequence ID" value="TuG1812G0100003709.01.T01"/>
    <property type="gene ID" value="TuG1812G0100003709.01"/>
</dbReference>
<evidence type="ECO:0000313" key="2">
    <source>
        <dbReference type="EnsemblPlants" id="TuG1812G0100003709.01.T01"/>
    </source>
</evidence>
<proteinExistence type="predicted"/>
<feature type="chain" id="PRO_5035764294" description="Secreted protein" evidence="1">
    <location>
        <begin position="35"/>
        <end position="127"/>
    </location>
</feature>
<dbReference type="AlphaFoldDB" id="A0A8R7P2L1"/>
<dbReference type="EnsemblPlants" id="TuG1812G0100003709.01.T01">
    <property type="protein sequence ID" value="TuG1812G0100003709.01.T01"/>
    <property type="gene ID" value="TuG1812G0100003709.01"/>
</dbReference>
<keyword evidence="1" id="KW-0732">Signal</keyword>
<protein>
    <recommendedName>
        <fullName evidence="4">Secreted protein</fullName>
    </recommendedName>
</protein>
<reference evidence="3" key="1">
    <citation type="journal article" date="2013" name="Nature">
        <title>Draft genome of the wheat A-genome progenitor Triticum urartu.</title>
        <authorList>
            <person name="Ling H.Q."/>
            <person name="Zhao S."/>
            <person name="Liu D."/>
            <person name="Wang J."/>
            <person name="Sun H."/>
            <person name="Zhang C."/>
            <person name="Fan H."/>
            <person name="Li D."/>
            <person name="Dong L."/>
            <person name="Tao Y."/>
            <person name="Gao C."/>
            <person name="Wu H."/>
            <person name="Li Y."/>
            <person name="Cui Y."/>
            <person name="Guo X."/>
            <person name="Zheng S."/>
            <person name="Wang B."/>
            <person name="Yu K."/>
            <person name="Liang Q."/>
            <person name="Yang W."/>
            <person name="Lou X."/>
            <person name="Chen J."/>
            <person name="Feng M."/>
            <person name="Jian J."/>
            <person name="Zhang X."/>
            <person name="Luo G."/>
            <person name="Jiang Y."/>
            <person name="Liu J."/>
            <person name="Wang Z."/>
            <person name="Sha Y."/>
            <person name="Zhang B."/>
            <person name="Wu H."/>
            <person name="Tang D."/>
            <person name="Shen Q."/>
            <person name="Xue P."/>
            <person name="Zou S."/>
            <person name="Wang X."/>
            <person name="Liu X."/>
            <person name="Wang F."/>
            <person name="Yang Y."/>
            <person name="An X."/>
            <person name="Dong Z."/>
            <person name="Zhang K."/>
            <person name="Zhang X."/>
            <person name="Luo M.C."/>
            <person name="Dvorak J."/>
            <person name="Tong Y."/>
            <person name="Wang J."/>
            <person name="Yang H."/>
            <person name="Li Z."/>
            <person name="Wang D."/>
            <person name="Zhang A."/>
            <person name="Wang J."/>
        </authorList>
    </citation>
    <scope>NUCLEOTIDE SEQUENCE</scope>
    <source>
        <strain evidence="3">cv. G1812</strain>
    </source>
</reference>
<reference evidence="2" key="2">
    <citation type="submission" date="2018-03" db="EMBL/GenBank/DDBJ databases">
        <title>The Triticum urartu genome reveals the dynamic nature of wheat genome evolution.</title>
        <authorList>
            <person name="Ling H."/>
            <person name="Ma B."/>
            <person name="Shi X."/>
            <person name="Liu H."/>
            <person name="Dong L."/>
            <person name="Sun H."/>
            <person name="Cao Y."/>
            <person name="Gao Q."/>
            <person name="Zheng S."/>
            <person name="Li Y."/>
            <person name="Yu Y."/>
            <person name="Du H."/>
            <person name="Qi M."/>
            <person name="Li Y."/>
            <person name="Yu H."/>
            <person name="Cui Y."/>
            <person name="Wang N."/>
            <person name="Chen C."/>
            <person name="Wu H."/>
            <person name="Zhao Y."/>
            <person name="Zhang J."/>
            <person name="Li Y."/>
            <person name="Zhou W."/>
            <person name="Zhang B."/>
            <person name="Hu W."/>
            <person name="Eijk M."/>
            <person name="Tang J."/>
            <person name="Witsenboer H."/>
            <person name="Zhao S."/>
            <person name="Li Z."/>
            <person name="Zhang A."/>
            <person name="Wang D."/>
            <person name="Liang C."/>
        </authorList>
    </citation>
    <scope>NUCLEOTIDE SEQUENCE [LARGE SCALE GENOMIC DNA]</scope>
    <source>
        <strain evidence="2">cv. G1812</strain>
    </source>
</reference>